<dbReference type="InterPro" id="IPR036527">
    <property type="entry name" value="SCP2_sterol-bd_dom_sf"/>
</dbReference>
<dbReference type="SUPFAM" id="SSF55718">
    <property type="entry name" value="SCP-like"/>
    <property type="match status" value="1"/>
</dbReference>
<gene>
    <name evidence="6" type="ORF">EKO04_000229</name>
</gene>
<keyword evidence="3" id="KW-0862">Zinc</keyword>
<reference evidence="6" key="2">
    <citation type="submission" date="2020-09" db="EMBL/GenBank/DDBJ databases">
        <title>Reference genome assembly for Australian Ascochyta lentis isolate Al4.</title>
        <authorList>
            <person name="Lee R.C."/>
            <person name="Farfan-Caceres L.M."/>
            <person name="Debler J.W."/>
            <person name="Williams A.H."/>
            <person name="Henares B.M."/>
        </authorList>
    </citation>
    <scope>NUCLEOTIDE SEQUENCE</scope>
    <source>
        <strain evidence="6">Al4</strain>
    </source>
</reference>
<dbReference type="SUPFAM" id="SSF56281">
    <property type="entry name" value="Metallo-hydrolase/oxidoreductase"/>
    <property type="match status" value="1"/>
</dbReference>
<dbReference type="SMART" id="SM00849">
    <property type="entry name" value="Lactamase_B"/>
    <property type="match status" value="1"/>
</dbReference>
<dbReference type="InterPro" id="IPR036866">
    <property type="entry name" value="RibonucZ/Hydroxyglut_hydro"/>
</dbReference>
<dbReference type="InterPro" id="IPR052195">
    <property type="entry name" value="Bact_Alkyl/Aryl-Sulfatase"/>
</dbReference>
<comment type="caution">
    <text evidence="6">The sequence shown here is derived from an EMBL/GenBank/DDBJ whole genome shotgun (WGS) entry which is preliminary data.</text>
</comment>
<feature type="domain" description="Metallo-beta-lactamase" evidence="5">
    <location>
        <begin position="32"/>
        <end position="298"/>
    </location>
</feature>
<dbReference type="InterPro" id="IPR029229">
    <property type="entry name" value="Alkyl_sulf_C"/>
</dbReference>
<name>A0A8H7JDI6_9PLEO</name>
<dbReference type="OrthoDB" id="449487at2759"/>
<dbReference type="GO" id="GO:0046983">
    <property type="term" value="F:protein dimerization activity"/>
    <property type="evidence" value="ECO:0007669"/>
    <property type="project" value="InterPro"/>
</dbReference>
<reference evidence="6" key="1">
    <citation type="submission" date="2018-12" db="EMBL/GenBank/DDBJ databases">
        <authorList>
            <person name="Syme R.A."/>
            <person name="Farfan-Caceres L."/>
            <person name="Lichtenzveig J."/>
        </authorList>
    </citation>
    <scope>NUCLEOTIDE SEQUENCE</scope>
    <source>
        <strain evidence="6">Al4</strain>
    </source>
</reference>
<dbReference type="AlphaFoldDB" id="A0A8H7JDI6"/>
<dbReference type="PANTHER" id="PTHR43223">
    <property type="entry name" value="ALKYL/ARYL-SULFATASE"/>
    <property type="match status" value="1"/>
</dbReference>
<organism evidence="6 7">
    <name type="scientific">Ascochyta lentis</name>
    <dbReference type="NCBI Taxonomy" id="205686"/>
    <lineage>
        <taxon>Eukaryota</taxon>
        <taxon>Fungi</taxon>
        <taxon>Dikarya</taxon>
        <taxon>Ascomycota</taxon>
        <taxon>Pezizomycotina</taxon>
        <taxon>Dothideomycetes</taxon>
        <taxon>Pleosporomycetidae</taxon>
        <taxon>Pleosporales</taxon>
        <taxon>Pleosporineae</taxon>
        <taxon>Didymellaceae</taxon>
        <taxon>Ascochyta</taxon>
    </lineage>
</organism>
<accession>A0A8H7JDI6</accession>
<dbReference type="InterPro" id="IPR038536">
    <property type="entry name" value="Alkyl/aryl-sulf_dimr_sf"/>
</dbReference>
<dbReference type="GO" id="GO:0018909">
    <property type="term" value="P:dodecyl sulfate metabolic process"/>
    <property type="evidence" value="ECO:0007669"/>
    <property type="project" value="InterPro"/>
</dbReference>
<dbReference type="FunFam" id="1.25.40.880:FF:000001">
    <property type="entry name" value="SDS hydrolase SdsA1"/>
    <property type="match status" value="1"/>
</dbReference>
<evidence type="ECO:0000313" key="7">
    <source>
        <dbReference type="Proteomes" id="UP000651452"/>
    </source>
</evidence>
<protein>
    <recommendedName>
        <fullName evidence="5">Metallo-beta-lactamase domain-containing protein</fullName>
    </recommendedName>
</protein>
<dbReference type="Pfam" id="PF14863">
    <property type="entry name" value="Alkyl_sulf_dimr"/>
    <property type="match status" value="1"/>
</dbReference>
<dbReference type="Pfam" id="PF00753">
    <property type="entry name" value="Lactamase_B"/>
    <property type="match status" value="1"/>
</dbReference>
<keyword evidence="2" id="KW-0378">Hydrolase</keyword>
<dbReference type="InterPro" id="IPR044097">
    <property type="entry name" value="Bds1/SdsA1_MBL-fold"/>
</dbReference>
<evidence type="ECO:0000313" key="6">
    <source>
        <dbReference type="EMBL" id="KAF9701132.1"/>
    </source>
</evidence>
<dbReference type="GO" id="GO:0018741">
    <property type="term" value="F:linear primary-alkylsulfatase activity"/>
    <property type="evidence" value="ECO:0007669"/>
    <property type="project" value="InterPro"/>
</dbReference>
<keyword evidence="7" id="KW-1185">Reference proteome</keyword>
<dbReference type="GO" id="GO:0046872">
    <property type="term" value="F:metal ion binding"/>
    <property type="evidence" value="ECO:0007669"/>
    <property type="project" value="UniProtKB-KW"/>
</dbReference>
<dbReference type="Pfam" id="PF14864">
    <property type="entry name" value="Alkyl_sulf_C"/>
    <property type="match status" value="1"/>
</dbReference>
<dbReference type="InterPro" id="IPR001279">
    <property type="entry name" value="Metallo-B-lactamas"/>
</dbReference>
<sequence>MATPKDATNTIIMQQEEIKNKLPLDDTQDFDNASRGYIKRLESNIIYEGKDPIWNNDQYAFLHEGDSPNTVNPSLWRQSQLTSTDGLFMVTDCIYQRQTGEAALKLYRSERGEKAVKAIIYTHSHVDHFGGVKGMCTEEDVTSGRVKIIAPEGFLEHAVSETIYAGTAMSRRAAYMYGAVLERGPKGQVGAGLGQTNSTGEITLIAPNVIIKETGETYSVDGVDMEFQMAPDTEAPSEMLIYFPKSKALCTAEDATHTFHNLLTLRGAVVRDPHGWSKYLTETMDLFGDRTDVVFASHHWPTWGADEIANFLTLQRDLYAYVHDQTLRMLNQGYNGPEIAEKIVLPPALDQAWNARSYYGSVSHNVKAVYQRYMGWFDGNPAHLWEHVPVERAKRYVEVIGGIEKTIAAGQKAYNCGDFRWAAEIMNHAVFWQPDNESARNLLADTYEQLGYGSENGTWRNFFISGTTELRSGNFGTPITSVSPDVISQLTPEMVFDSLAIQINGPEAWKTHVRIDVVVTDLDIKYRLWLSNGALVYTKVIPDNRAEVTLTATSRDLTALVVYGFDDLEQLENQGVSIARKRKALQRLGGLIEPGNPSFNIVTP</sequence>
<dbReference type="Proteomes" id="UP000651452">
    <property type="component" value="Unassembled WGS sequence"/>
</dbReference>
<comment type="similarity">
    <text evidence="4">Belongs to the metallo-beta-lactamase superfamily. Type III sulfatase family.</text>
</comment>
<evidence type="ECO:0000256" key="2">
    <source>
        <dbReference type="ARBA" id="ARBA00022801"/>
    </source>
</evidence>
<evidence type="ECO:0000259" key="5">
    <source>
        <dbReference type="SMART" id="SM00849"/>
    </source>
</evidence>
<dbReference type="InterPro" id="IPR029228">
    <property type="entry name" value="Alkyl_sulf_dimr"/>
</dbReference>
<dbReference type="PANTHER" id="PTHR43223:SF1">
    <property type="entry name" value="ALKYL_ARYL-SULFATASE BDS1"/>
    <property type="match status" value="1"/>
</dbReference>
<proteinExistence type="inferred from homology"/>
<dbReference type="Gene3D" id="1.25.40.880">
    <property type="entry name" value="Alkyl sulfatase, dimerisation domain"/>
    <property type="match status" value="1"/>
</dbReference>
<dbReference type="Gene3D" id="3.30.1050.10">
    <property type="entry name" value="SCP2 sterol-binding domain"/>
    <property type="match status" value="1"/>
</dbReference>
<keyword evidence="1" id="KW-0479">Metal-binding</keyword>
<dbReference type="Gene3D" id="3.60.15.30">
    <property type="entry name" value="Metallo-beta-lactamase domain"/>
    <property type="match status" value="2"/>
</dbReference>
<dbReference type="CDD" id="cd07710">
    <property type="entry name" value="arylsulfatase_Sdsa1-like_MBL-fold"/>
    <property type="match status" value="1"/>
</dbReference>
<evidence type="ECO:0000256" key="4">
    <source>
        <dbReference type="ARBA" id="ARBA00033751"/>
    </source>
</evidence>
<evidence type="ECO:0000256" key="1">
    <source>
        <dbReference type="ARBA" id="ARBA00022723"/>
    </source>
</evidence>
<evidence type="ECO:0000256" key="3">
    <source>
        <dbReference type="ARBA" id="ARBA00022833"/>
    </source>
</evidence>
<dbReference type="EMBL" id="RZGK01000002">
    <property type="protein sequence ID" value="KAF9701132.1"/>
    <property type="molecule type" value="Genomic_DNA"/>
</dbReference>